<reference evidence="1 2" key="1">
    <citation type="journal article" date="2019" name="Commun. Biol.">
        <title>The bagworm genome reveals a unique fibroin gene that provides high tensile strength.</title>
        <authorList>
            <person name="Kono N."/>
            <person name="Nakamura H."/>
            <person name="Ohtoshi R."/>
            <person name="Tomita M."/>
            <person name="Numata K."/>
            <person name="Arakawa K."/>
        </authorList>
    </citation>
    <scope>NUCLEOTIDE SEQUENCE [LARGE SCALE GENOMIC DNA]</scope>
</reference>
<dbReference type="AlphaFoldDB" id="A0A4C1VNG3"/>
<accession>A0A4C1VNG3</accession>
<proteinExistence type="predicted"/>
<dbReference type="Proteomes" id="UP000299102">
    <property type="component" value="Unassembled WGS sequence"/>
</dbReference>
<name>A0A4C1VNG3_EUMVA</name>
<sequence>MTLSSGANSIGRTPSTQRSLFAWGADKDDDYYTKRLRYFISNVELGSLPTYICTWILICAETSAVDNADKCVLAKILWVESASEIEHCALPNQRLRIQTSGIHSCKGLHLKHASLAQYALKTANHCSRKCDNGIMTLKPTA</sequence>
<gene>
    <name evidence="1" type="ORF">EVAR_32681_1</name>
</gene>
<protein>
    <submittedName>
        <fullName evidence="1">Uncharacterized protein</fullName>
    </submittedName>
</protein>
<comment type="caution">
    <text evidence="1">The sequence shown here is derived from an EMBL/GenBank/DDBJ whole genome shotgun (WGS) entry which is preliminary data.</text>
</comment>
<dbReference type="EMBL" id="BGZK01000385">
    <property type="protein sequence ID" value="GBP40638.1"/>
    <property type="molecule type" value="Genomic_DNA"/>
</dbReference>
<evidence type="ECO:0000313" key="2">
    <source>
        <dbReference type="Proteomes" id="UP000299102"/>
    </source>
</evidence>
<organism evidence="1 2">
    <name type="scientific">Eumeta variegata</name>
    <name type="common">Bagworm moth</name>
    <name type="synonym">Eumeta japonica</name>
    <dbReference type="NCBI Taxonomy" id="151549"/>
    <lineage>
        <taxon>Eukaryota</taxon>
        <taxon>Metazoa</taxon>
        <taxon>Ecdysozoa</taxon>
        <taxon>Arthropoda</taxon>
        <taxon>Hexapoda</taxon>
        <taxon>Insecta</taxon>
        <taxon>Pterygota</taxon>
        <taxon>Neoptera</taxon>
        <taxon>Endopterygota</taxon>
        <taxon>Lepidoptera</taxon>
        <taxon>Glossata</taxon>
        <taxon>Ditrysia</taxon>
        <taxon>Tineoidea</taxon>
        <taxon>Psychidae</taxon>
        <taxon>Oiketicinae</taxon>
        <taxon>Eumeta</taxon>
    </lineage>
</organism>
<keyword evidence="2" id="KW-1185">Reference proteome</keyword>
<evidence type="ECO:0000313" key="1">
    <source>
        <dbReference type="EMBL" id="GBP40638.1"/>
    </source>
</evidence>